<sequence length="480" mass="53591">MIARELHNLTTLEELILDESKLHISFLQTVATCTSLKNLSMFNCELNGFSPNHGSIYFKNLERLGMERTTLNNCFSQIFKPIISLKKLSLSNCGLNGTLYDQGSLDISINSFHGQIPIEIGAKLPKLFYFNISGNSFNGSIPSSFGNMSSLQYLDLSNNKLAGGIPEHLAVGCFSLELLALSNNNLQGYLILGNNHLEGELPTQLCNLTELRLLDLSQNSLYGKIPSCLDFTALHEENGNDTTITSAILDIYMSSYSSSTQFQSEASIQFRTKSISYSYKGRILTFMSGIDLSCNKLFGEISPQIGNLTAIHTLNLSHNNLTGSIPITFSNLKQIESLDLSYNNLNGKIPSELVEIYTLSVFSVAHNNLSGKTPERINQFATFEEGSYKGNPFLCGPPLNKSCNPMESPSSTRGASTDSKEDCHFVDMDIFYITFVVTYIVVLLVIAGILYVNPYWRRTWFYLVEKWMISCYYFVIDHLQ</sequence>
<proteinExistence type="predicted"/>
<accession>A0ACC1AVV2</accession>
<name>A0ACC1AVV2_9ROSI</name>
<protein>
    <submittedName>
        <fullName evidence="1">Uncharacterized protein</fullName>
    </submittedName>
</protein>
<dbReference type="EMBL" id="CM047904">
    <property type="protein sequence ID" value="KAJ0090799.1"/>
    <property type="molecule type" value="Genomic_DNA"/>
</dbReference>
<evidence type="ECO:0000313" key="1">
    <source>
        <dbReference type="EMBL" id="KAJ0090799.1"/>
    </source>
</evidence>
<dbReference type="Proteomes" id="UP001164250">
    <property type="component" value="Chromosome 8"/>
</dbReference>
<keyword evidence="2" id="KW-1185">Reference proteome</keyword>
<comment type="caution">
    <text evidence="1">The sequence shown here is derived from an EMBL/GenBank/DDBJ whole genome shotgun (WGS) entry which is preliminary data.</text>
</comment>
<reference evidence="2" key="1">
    <citation type="journal article" date="2023" name="G3 (Bethesda)">
        <title>Genome assembly and association tests identify interacting loci associated with vigor, precocity, and sex in interspecific pistachio rootstocks.</title>
        <authorList>
            <person name="Palmer W."/>
            <person name="Jacygrad E."/>
            <person name="Sagayaradj S."/>
            <person name="Cavanaugh K."/>
            <person name="Han R."/>
            <person name="Bertier L."/>
            <person name="Beede B."/>
            <person name="Kafkas S."/>
            <person name="Golino D."/>
            <person name="Preece J."/>
            <person name="Michelmore R."/>
        </authorList>
    </citation>
    <scope>NUCLEOTIDE SEQUENCE [LARGE SCALE GENOMIC DNA]</scope>
</reference>
<gene>
    <name evidence="1" type="ORF">Patl1_14713</name>
</gene>
<evidence type="ECO:0000313" key="2">
    <source>
        <dbReference type="Proteomes" id="UP001164250"/>
    </source>
</evidence>
<organism evidence="1 2">
    <name type="scientific">Pistacia atlantica</name>
    <dbReference type="NCBI Taxonomy" id="434234"/>
    <lineage>
        <taxon>Eukaryota</taxon>
        <taxon>Viridiplantae</taxon>
        <taxon>Streptophyta</taxon>
        <taxon>Embryophyta</taxon>
        <taxon>Tracheophyta</taxon>
        <taxon>Spermatophyta</taxon>
        <taxon>Magnoliopsida</taxon>
        <taxon>eudicotyledons</taxon>
        <taxon>Gunneridae</taxon>
        <taxon>Pentapetalae</taxon>
        <taxon>rosids</taxon>
        <taxon>malvids</taxon>
        <taxon>Sapindales</taxon>
        <taxon>Anacardiaceae</taxon>
        <taxon>Pistacia</taxon>
    </lineage>
</organism>